<protein>
    <submittedName>
        <fullName evidence="1">Vacuolar protein sorting-associated protein 13A</fullName>
    </submittedName>
</protein>
<sequence length="418" mass="43850">MPSPRRDTDLRAEQAPIPVHWETESARESLPQVILHNDHDDHASDPIPVPHTTPTAHDDELPPPYSNPSNRCALLPQRTAEWRLKSHPSTLLSTLAATVLIHERLLAGTDVQLLAAAHPADPEDPLSSLATSTYSTVADILTGVAEGPREAYRQLLRAKTQLRAREAAKAYRGRAGEAPTGGYVEAGLEVVPSSSGDSGYGGSAYGESTLLGSGESGSLGAMSEGGRPASSSSERTAAATGNPFAAVAVGTTKGIGRAVGAGLKAPGVYSQGVARGFHNLPRLYGDETVRKEDEVVGFRSGMAAAGKGFGYGLYDGITGLFVQPVLGAQKDGMSGFWKGFGKGVGGLACKPAAGAAGLPGHFFVGIQKSIEKRISRTASEEECIAVAQVLQGEEEMQSLTDKERMEIVSTWLARKSKQ</sequence>
<comment type="caution">
    <text evidence="1">The sequence shown here is derived from an EMBL/GenBank/DDBJ whole genome shotgun (WGS) entry which is preliminary data.</text>
</comment>
<reference evidence="1" key="1">
    <citation type="submission" date="2024-09" db="EMBL/GenBank/DDBJ databases">
        <title>Draft Genome Sequences of Neofusicoccum parvum.</title>
        <authorList>
            <person name="Ashida A."/>
            <person name="Camagna M."/>
            <person name="Tanaka A."/>
            <person name="Takemoto D."/>
        </authorList>
    </citation>
    <scope>NUCLEOTIDE SEQUENCE</scope>
    <source>
        <strain evidence="1">PPO83</strain>
    </source>
</reference>
<evidence type="ECO:0000313" key="1">
    <source>
        <dbReference type="EMBL" id="GME26666.1"/>
    </source>
</evidence>
<gene>
    <name evidence="1" type="primary">g9961</name>
    <name evidence="1" type="ORF">NpPPO83_00009961</name>
</gene>
<evidence type="ECO:0000313" key="2">
    <source>
        <dbReference type="Proteomes" id="UP001165186"/>
    </source>
</evidence>
<organism evidence="1 2">
    <name type="scientific">Neofusicoccum parvum</name>
    <dbReference type="NCBI Taxonomy" id="310453"/>
    <lineage>
        <taxon>Eukaryota</taxon>
        <taxon>Fungi</taxon>
        <taxon>Dikarya</taxon>
        <taxon>Ascomycota</taxon>
        <taxon>Pezizomycotina</taxon>
        <taxon>Dothideomycetes</taxon>
        <taxon>Dothideomycetes incertae sedis</taxon>
        <taxon>Botryosphaeriales</taxon>
        <taxon>Botryosphaeriaceae</taxon>
        <taxon>Neofusicoccum</taxon>
    </lineage>
</organism>
<name>A0ACB5S1W0_9PEZI</name>
<dbReference type="Proteomes" id="UP001165186">
    <property type="component" value="Unassembled WGS sequence"/>
</dbReference>
<dbReference type="EMBL" id="BSXG01000030">
    <property type="protein sequence ID" value="GME26666.1"/>
    <property type="molecule type" value="Genomic_DNA"/>
</dbReference>
<proteinExistence type="predicted"/>
<keyword evidence="2" id="KW-1185">Reference proteome</keyword>
<accession>A0ACB5S1W0</accession>